<dbReference type="GeneID" id="30179779"/>
<keyword evidence="6" id="KW-0694">RNA-binding</keyword>
<comment type="similarity">
    <text evidence="1 6">Belongs to the DTD family.</text>
</comment>
<dbReference type="GO" id="GO:0005737">
    <property type="term" value="C:cytoplasm"/>
    <property type="evidence" value="ECO:0007669"/>
    <property type="project" value="UniProtKB-SubCell"/>
</dbReference>
<evidence type="ECO:0000256" key="1">
    <source>
        <dbReference type="ARBA" id="ARBA00009673"/>
    </source>
</evidence>
<dbReference type="Proteomes" id="UP000094455">
    <property type="component" value="Unassembled WGS sequence"/>
</dbReference>
<dbReference type="EC" id="3.1.1.96" evidence="2 6"/>
<dbReference type="FunFam" id="3.50.80.10:FF:000001">
    <property type="entry name" value="D-aminoacyl-tRNA deacylase"/>
    <property type="match status" value="1"/>
</dbReference>
<protein>
    <recommendedName>
        <fullName evidence="3 6">D-aminoacyl-tRNA deacylase</fullName>
        <ecNumber evidence="2 6">3.1.1.96</ecNumber>
    </recommendedName>
</protein>
<dbReference type="GO" id="GO:1900832">
    <property type="term" value="P:D-leucine catabolic process"/>
    <property type="evidence" value="ECO:0007669"/>
    <property type="project" value="EnsemblFungi"/>
</dbReference>
<dbReference type="GO" id="GO:0106026">
    <property type="term" value="F:Gly-tRNA(Ala) deacylase activity"/>
    <property type="evidence" value="ECO:0007669"/>
    <property type="project" value="RHEA"/>
</dbReference>
<proteinExistence type="inferred from homology"/>
<dbReference type="PANTHER" id="PTHR10472:SF5">
    <property type="entry name" value="D-AMINOACYL-TRNA DEACYLASE 1"/>
    <property type="match status" value="1"/>
</dbReference>
<dbReference type="GO" id="GO:0051500">
    <property type="term" value="F:D-tyrosyl-tRNA(Tyr) deacylase activity"/>
    <property type="evidence" value="ECO:0007669"/>
    <property type="project" value="EnsemblFungi"/>
</dbReference>
<keyword evidence="6" id="KW-0820">tRNA-binding</keyword>
<dbReference type="EMBL" id="KV454008">
    <property type="protein sequence ID" value="ODQ44240.1"/>
    <property type="molecule type" value="Genomic_DNA"/>
</dbReference>
<dbReference type="InterPro" id="IPR023509">
    <property type="entry name" value="DTD-like_sf"/>
</dbReference>
<evidence type="ECO:0000256" key="4">
    <source>
        <dbReference type="ARBA" id="ARBA00047676"/>
    </source>
</evidence>
<evidence type="ECO:0000256" key="6">
    <source>
        <dbReference type="RuleBase" id="RU003470"/>
    </source>
</evidence>
<gene>
    <name evidence="7" type="ORF">PICMEDRAFT_37592</name>
</gene>
<evidence type="ECO:0000313" key="8">
    <source>
        <dbReference type="Proteomes" id="UP000094455"/>
    </source>
</evidence>
<keyword evidence="6" id="KW-0963">Cytoplasm</keyword>
<accession>A0A1E3NDP3</accession>
<dbReference type="InterPro" id="IPR003732">
    <property type="entry name" value="Daa-tRNA_deacyls_DTD"/>
</dbReference>
<name>A0A1E3NDP3_9ASCO</name>
<comment type="catalytic activity">
    <reaction evidence="5">
        <text>a D-aminoacyl-tRNA + H2O = a tRNA + a D-alpha-amino acid + H(+)</text>
        <dbReference type="Rhea" id="RHEA:13953"/>
        <dbReference type="Rhea" id="RHEA-COMP:10123"/>
        <dbReference type="Rhea" id="RHEA-COMP:10124"/>
        <dbReference type="ChEBI" id="CHEBI:15377"/>
        <dbReference type="ChEBI" id="CHEBI:15378"/>
        <dbReference type="ChEBI" id="CHEBI:59871"/>
        <dbReference type="ChEBI" id="CHEBI:78442"/>
        <dbReference type="ChEBI" id="CHEBI:79333"/>
        <dbReference type="EC" id="3.1.1.96"/>
    </reaction>
</comment>
<keyword evidence="8" id="KW-1185">Reference proteome</keyword>
<keyword evidence="6" id="KW-0378">Hydrolase</keyword>
<dbReference type="Pfam" id="PF02580">
    <property type="entry name" value="Tyr_Deacylase"/>
    <property type="match status" value="1"/>
</dbReference>
<reference evidence="7 8" key="1">
    <citation type="journal article" date="2016" name="Proc. Natl. Acad. Sci. U.S.A.">
        <title>Comparative genomics of biotechnologically important yeasts.</title>
        <authorList>
            <person name="Riley R."/>
            <person name="Haridas S."/>
            <person name="Wolfe K.H."/>
            <person name="Lopes M.R."/>
            <person name="Hittinger C.T."/>
            <person name="Goeker M."/>
            <person name="Salamov A.A."/>
            <person name="Wisecaver J.H."/>
            <person name="Long T.M."/>
            <person name="Calvey C.H."/>
            <person name="Aerts A.L."/>
            <person name="Barry K.W."/>
            <person name="Choi C."/>
            <person name="Clum A."/>
            <person name="Coughlan A.Y."/>
            <person name="Deshpande S."/>
            <person name="Douglass A.P."/>
            <person name="Hanson S.J."/>
            <person name="Klenk H.-P."/>
            <person name="LaButti K.M."/>
            <person name="Lapidus A."/>
            <person name="Lindquist E.A."/>
            <person name="Lipzen A.M."/>
            <person name="Meier-Kolthoff J.P."/>
            <person name="Ohm R.A."/>
            <person name="Otillar R.P."/>
            <person name="Pangilinan J.L."/>
            <person name="Peng Y."/>
            <person name="Rokas A."/>
            <person name="Rosa C.A."/>
            <person name="Scheuner C."/>
            <person name="Sibirny A.A."/>
            <person name="Slot J.C."/>
            <person name="Stielow J.B."/>
            <person name="Sun H."/>
            <person name="Kurtzman C.P."/>
            <person name="Blackwell M."/>
            <person name="Grigoriev I.V."/>
            <person name="Jeffries T.W."/>
        </authorList>
    </citation>
    <scope>NUCLEOTIDE SEQUENCE [LARGE SCALE GENOMIC DNA]</scope>
    <source>
        <strain evidence="7 8">NRRL Y-2026</strain>
    </source>
</reference>
<dbReference type="GO" id="GO:1900829">
    <property type="term" value="P:D-tyrosine catabolic process"/>
    <property type="evidence" value="ECO:0007669"/>
    <property type="project" value="EnsemblFungi"/>
</dbReference>
<dbReference type="GO" id="GO:0097358">
    <property type="term" value="F:D-leucyl-tRNA(Leu) deacylase activity"/>
    <property type="evidence" value="ECO:0007669"/>
    <property type="project" value="EnsemblFungi"/>
</dbReference>
<organism evidence="7 8">
    <name type="scientific">Pichia membranifaciens NRRL Y-2026</name>
    <dbReference type="NCBI Taxonomy" id="763406"/>
    <lineage>
        <taxon>Eukaryota</taxon>
        <taxon>Fungi</taxon>
        <taxon>Dikarya</taxon>
        <taxon>Ascomycota</taxon>
        <taxon>Saccharomycotina</taxon>
        <taxon>Pichiomycetes</taxon>
        <taxon>Pichiales</taxon>
        <taxon>Pichiaceae</taxon>
        <taxon>Pichia</taxon>
    </lineage>
</organism>
<comment type="subcellular location">
    <subcellularLocation>
        <location evidence="6">Cytoplasm</location>
    </subcellularLocation>
</comment>
<dbReference type="NCBIfam" id="TIGR00256">
    <property type="entry name" value="D-aminoacyl-tRNA deacylase"/>
    <property type="match status" value="1"/>
</dbReference>
<comment type="catalytic activity">
    <reaction evidence="4">
        <text>glycyl-tRNA(Ala) + H2O = tRNA(Ala) + glycine + H(+)</text>
        <dbReference type="Rhea" id="RHEA:53744"/>
        <dbReference type="Rhea" id="RHEA-COMP:9657"/>
        <dbReference type="Rhea" id="RHEA-COMP:13640"/>
        <dbReference type="ChEBI" id="CHEBI:15377"/>
        <dbReference type="ChEBI" id="CHEBI:15378"/>
        <dbReference type="ChEBI" id="CHEBI:57305"/>
        <dbReference type="ChEBI" id="CHEBI:78442"/>
        <dbReference type="ChEBI" id="CHEBI:78522"/>
        <dbReference type="EC" id="3.1.1.96"/>
    </reaction>
</comment>
<evidence type="ECO:0000256" key="2">
    <source>
        <dbReference type="ARBA" id="ARBA00013056"/>
    </source>
</evidence>
<dbReference type="Gene3D" id="3.50.80.10">
    <property type="entry name" value="D-tyrosyl-tRNA(Tyr) deacylase"/>
    <property type="match status" value="1"/>
</dbReference>
<dbReference type="PANTHER" id="PTHR10472">
    <property type="entry name" value="D-TYROSYL-TRNA TYR DEACYLASE"/>
    <property type="match status" value="1"/>
</dbReference>
<dbReference type="OrthoDB" id="275783at2759"/>
<dbReference type="GO" id="GO:0000049">
    <property type="term" value="F:tRNA binding"/>
    <property type="evidence" value="ECO:0007669"/>
    <property type="project" value="UniProtKB-KW"/>
</dbReference>
<evidence type="ECO:0000256" key="3">
    <source>
        <dbReference type="ARBA" id="ARBA00020007"/>
    </source>
</evidence>
<dbReference type="AlphaFoldDB" id="A0A1E3NDP3"/>
<evidence type="ECO:0000313" key="7">
    <source>
        <dbReference type="EMBL" id="ODQ44240.1"/>
    </source>
</evidence>
<dbReference type="RefSeq" id="XP_019015353.1">
    <property type="nucleotide sequence ID" value="XM_019163092.1"/>
</dbReference>
<dbReference type="HAMAP" id="MF_00518">
    <property type="entry name" value="Deacylase_Dtd"/>
    <property type="match status" value="1"/>
</dbReference>
<evidence type="ECO:0000256" key="5">
    <source>
        <dbReference type="ARBA" id="ARBA00048018"/>
    </source>
</evidence>
<sequence length="162" mass="17743">MKVVIQRVKKASVTVDNAVVSEIKKGLCLLVGISTEDTVEDVTKLASKVLKLKLFEDAEQAAGTNTEWVGKPWMKSIVDIRGEILSVSQFTLYASVKKGAKPDFHKAQKGHAAVELYTEFLSQLKKGMHSVESVQDGQFGAMMDVALVNDGPVTIVYDTRDK</sequence>
<dbReference type="STRING" id="763406.A0A1E3NDP3"/>
<dbReference type="SUPFAM" id="SSF69500">
    <property type="entry name" value="DTD-like"/>
    <property type="match status" value="1"/>
</dbReference>